<keyword evidence="2" id="KW-1133">Transmembrane helix</keyword>
<reference evidence="5" key="1">
    <citation type="submission" date="2021-01" db="EMBL/GenBank/DDBJ databases">
        <authorList>
            <consortium name="Genoscope - CEA"/>
            <person name="William W."/>
        </authorList>
    </citation>
    <scope>NUCLEOTIDE SEQUENCE</scope>
</reference>
<dbReference type="Proteomes" id="UP000692954">
    <property type="component" value="Unassembled WGS sequence"/>
</dbReference>
<feature type="transmembrane region" description="Helical" evidence="2">
    <location>
        <begin position="306"/>
        <end position="329"/>
    </location>
</feature>
<dbReference type="PROSITE" id="PS00022">
    <property type="entry name" value="EGF_1"/>
    <property type="match status" value="1"/>
</dbReference>
<dbReference type="InterPro" id="IPR000742">
    <property type="entry name" value="EGF"/>
</dbReference>
<comment type="caution">
    <text evidence="5">The sequence shown here is derived from an EMBL/GenBank/DDBJ whole genome shotgun (WGS) entry which is preliminary data.</text>
</comment>
<dbReference type="EMBL" id="CAJJDN010000008">
    <property type="protein sequence ID" value="CAD8053918.1"/>
    <property type="molecule type" value="Genomic_DNA"/>
</dbReference>
<accession>A0A8S1KF83</accession>
<sequence length="337" mass="38970">MLLNLAFLFISANSQFFKQLQNKRIQNSNYQMSDHSLNTLYFFTPSQDNSYYMIEFHLEEQDQTFLIFNFDTKSISREDSKIQISSEYDGRLNRRIIIHNENNQESQLQVISNKQTKYEITITPLTKINDNCLNDCNQNGICNNSNCECYEGYLGRDCHLPVFQIKNSAQNVLSINSKIQYYVMDLQGEKQLVSLSFQIEIYAELQISCFDEIKLSYESEELDNLKIVKVYFELNNQTSNKDFLVFVVEKLIGYDQHLRTLSINQQHKEEHSDTNNDDDKKNNNNNANIEKDNDDNDDDNSITIKISIGVGVGVGGGLCLCLVIVLICVKIKFNVNN</sequence>
<gene>
    <name evidence="5" type="ORF">PSON_ATCC_30995.1.T0080002</name>
</gene>
<feature type="compositionally biased region" description="Basic and acidic residues" evidence="1">
    <location>
        <begin position="266"/>
        <end position="282"/>
    </location>
</feature>
<evidence type="ECO:0000313" key="6">
    <source>
        <dbReference type="Proteomes" id="UP000692954"/>
    </source>
</evidence>
<feature type="domain" description="EGF-like" evidence="3 4">
    <location>
        <begin position="147"/>
        <end position="158"/>
    </location>
</feature>
<evidence type="ECO:0000259" key="4">
    <source>
        <dbReference type="PROSITE" id="PS01186"/>
    </source>
</evidence>
<dbReference type="OrthoDB" id="1924787at2759"/>
<keyword evidence="6" id="KW-1185">Reference proteome</keyword>
<organism evidence="5 6">
    <name type="scientific">Paramecium sonneborni</name>
    <dbReference type="NCBI Taxonomy" id="65129"/>
    <lineage>
        <taxon>Eukaryota</taxon>
        <taxon>Sar</taxon>
        <taxon>Alveolata</taxon>
        <taxon>Ciliophora</taxon>
        <taxon>Intramacronucleata</taxon>
        <taxon>Oligohymenophorea</taxon>
        <taxon>Peniculida</taxon>
        <taxon>Parameciidae</taxon>
        <taxon>Paramecium</taxon>
    </lineage>
</organism>
<name>A0A8S1KF83_9CILI</name>
<evidence type="ECO:0000259" key="3">
    <source>
        <dbReference type="PROSITE" id="PS00022"/>
    </source>
</evidence>
<evidence type="ECO:0000313" key="5">
    <source>
        <dbReference type="EMBL" id="CAD8053918.1"/>
    </source>
</evidence>
<proteinExistence type="predicted"/>
<protein>
    <recommendedName>
        <fullName evidence="3 4">EGF-like domain-containing protein</fullName>
    </recommendedName>
</protein>
<keyword evidence="2" id="KW-0812">Transmembrane</keyword>
<dbReference type="AlphaFoldDB" id="A0A8S1KF83"/>
<dbReference type="PROSITE" id="PS01186">
    <property type="entry name" value="EGF_2"/>
    <property type="match status" value="1"/>
</dbReference>
<feature type="region of interest" description="Disordered" evidence="1">
    <location>
        <begin position="265"/>
        <end position="295"/>
    </location>
</feature>
<keyword evidence="2" id="KW-0472">Membrane</keyword>
<evidence type="ECO:0000256" key="2">
    <source>
        <dbReference type="SAM" id="Phobius"/>
    </source>
</evidence>
<evidence type="ECO:0000256" key="1">
    <source>
        <dbReference type="SAM" id="MobiDB-lite"/>
    </source>
</evidence>